<dbReference type="EMBL" id="QFQP01000017">
    <property type="protein sequence ID" value="PZR10534.1"/>
    <property type="molecule type" value="Genomic_DNA"/>
</dbReference>
<evidence type="ECO:0000256" key="2">
    <source>
        <dbReference type="ARBA" id="ARBA00022448"/>
    </source>
</evidence>
<proteinExistence type="inferred from homology"/>
<sequence length="685" mass="72445">MAGRRSPSRDAPTCLHGDACHLVLGRAPMIRGPTFFLALSAASALAADVDDLSLDALLDTPVEVATRDARTTREAPGVVLVVTREELLASGARDLLEALQLVPGFTFHQDVQGAVGVAFRGLWGHEGKVLLMVDGIELNEPLYGTTQFGHHVLLSQVDRIEVIRGPGSAIYGGSAELAVINVITRSGSKLQGASFGGRYAQGATDFNDWSVGGSLGAKHESTGIEWSLHASGGLGRRTRADWSDFSGATISLRNEQLDPLSINAAIAWKGLKARFLFDNYVQGSSVGFGTAAPGSFVTFRTIAGDVQYETKLSETVTLRPRITARAHTPWKTLAEGSDQFYDKTAARILGGVALGWAPIQSLDITGGVEGYVDHGWLDTLILTGAQTDFQGANTVTYGNIAGFVQGLWRTPYVNVAAGGRLEWHSAIGVNVAPRVALTRQFDIVNVKLLYGGAFRSPSIENLNLNPQVRAERVHVAEAEVGVQLGDVAYLAGNGFYTVVQSPIVYGYDAASQSEAYVNGGAISTAGAEALLKLRGARGHLNVSYALAVPVVAQDVDTYVVPGGGATRFLGMPLHKFTLAGRLVMTEHLSLGGSAVYLGDRYAFVRGSAALDGTGTVGWVSDGLLITAWLGVDDLGVRGLSAQLGVGNLLDANVAFAQPYDGGLAPLPGRGREFFVRLGYSFEVFK</sequence>
<dbReference type="Pfam" id="PF07715">
    <property type="entry name" value="Plug"/>
    <property type="match status" value="1"/>
</dbReference>
<evidence type="ECO:0000256" key="5">
    <source>
        <dbReference type="ARBA" id="ARBA00022729"/>
    </source>
</evidence>
<keyword evidence="5" id="KW-0732">Signal</keyword>
<comment type="similarity">
    <text evidence="8">Belongs to the TonB-dependent receptor family.</text>
</comment>
<dbReference type="InterPro" id="IPR012910">
    <property type="entry name" value="Plug_dom"/>
</dbReference>
<protein>
    <recommendedName>
        <fullName evidence="9">TonB-dependent receptor plug domain-containing protein</fullName>
    </recommendedName>
</protein>
<feature type="domain" description="TonB-dependent receptor plug" evidence="9">
    <location>
        <begin position="72"/>
        <end position="175"/>
    </location>
</feature>
<evidence type="ECO:0000256" key="1">
    <source>
        <dbReference type="ARBA" id="ARBA00004571"/>
    </source>
</evidence>
<dbReference type="InterPro" id="IPR037066">
    <property type="entry name" value="Plug_dom_sf"/>
</dbReference>
<evidence type="ECO:0000313" key="10">
    <source>
        <dbReference type="EMBL" id="PZR10534.1"/>
    </source>
</evidence>
<dbReference type="GO" id="GO:0009279">
    <property type="term" value="C:cell outer membrane"/>
    <property type="evidence" value="ECO:0007669"/>
    <property type="project" value="UniProtKB-SubCell"/>
</dbReference>
<dbReference type="GO" id="GO:0015344">
    <property type="term" value="F:siderophore uptake transmembrane transporter activity"/>
    <property type="evidence" value="ECO:0007669"/>
    <property type="project" value="TreeGrafter"/>
</dbReference>
<dbReference type="Gene3D" id="2.170.130.10">
    <property type="entry name" value="TonB-dependent receptor, plug domain"/>
    <property type="match status" value="1"/>
</dbReference>
<dbReference type="AlphaFoldDB" id="A0A2W5V476"/>
<evidence type="ECO:0000313" key="11">
    <source>
        <dbReference type="Proteomes" id="UP000249061"/>
    </source>
</evidence>
<accession>A0A2W5V476</accession>
<evidence type="ECO:0000256" key="4">
    <source>
        <dbReference type="ARBA" id="ARBA00022692"/>
    </source>
</evidence>
<dbReference type="PANTHER" id="PTHR30069">
    <property type="entry name" value="TONB-DEPENDENT OUTER MEMBRANE RECEPTOR"/>
    <property type="match status" value="1"/>
</dbReference>
<comment type="subcellular location">
    <subcellularLocation>
        <location evidence="1 8">Cell outer membrane</location>
        <topology evidence="1 8">Multi-pass membrane protein</topology>
    </subcellularLocation>
</comment>
<dbReference type="Gene3D" id="2.40.170.20">
    <property type="entry name" value="TonB-dependent receptor, beta-barrel domain"/>
    <property type="match status" value="1"/>
</dbReference>
<evidence type="ECO:0000256" key="3">
    <source>
        <dbReference type="ARBA" id="ARBA00022452"/>
    </source>
</evidence>
<keyword evidence="3 8" id="KW-1134">Transmembrane beta strand</keyword>
<keyword evidence="2 8" id="KW-0813">Transport</keyword>
<evidence type="ECO:0000256" key="8">
    <source>
        <dbReference type="PROSITE-ProRule" id="PRU01360"/>
    </source>
</evidence>
<keyword evidence="7 8" id="KW-0998">Cell outer membrane</keyword>
<dbReference type="GO" id="GO:0044718">
    <property type="term" value="P:siderophore transmembrane transport"/>
    <property type="evidence" value="ECO:0007669"/>
    <property type="project" value="TreeGrafter"/>
</dbReference>
<dbReference type="InterPro" id="IPR039426">
    <property type="entry name" value="TonB-dep_rcpt-like"/>
</dbReference>
<gene>
    <name evidence="10" type="ORF">DI536_20040</name>
</gene>
<comment type="caution">
    <text evidence="10">The sequence shown here is derived from an EMBL/GenBank/DDBJ whole genome shotgun (WGS) entry which is preliminary data.</text>
</comment>
<dbReference type="PROSITE" id="PS52016">
    <property type="entry name" value="TONB_DEPENDENT_REC_3"/>
    <property type="match status" value="1"/>
</dbReference>
<evidence type="ECO:0000256" key="7">
    <source>
        <dbReference type="ARBA" id="ARBA00023237"/>
    </source>
</evidence>
<dbReference type="SUPFAM" id="SSF56935">
    <property type="entry name" value="Porins"/>
    <property type="match status" value="1"/>
</dbReference>
<reference evidence="10 11" key="1">
    <citation type="submission" date="2017-08" db="EMBL/GenBank/DDBJ databases">
        <title>Infants hospitalized years apart are colonized by the same room-sourced microbial strains.</title>
        <authorList>
            <person name="Brooks B."/>
            <person name="Olm M.R."/>
            <person name="Firek B.A."/>
            <person name="Baker R."/>
            <person name="Thomas B.C."/>
            <person name="Morowitz M.J."/>
            <person name="Banfield J.F."/>
        </authorList>
    </citation>
    <scope>NUCLEOTIDE SEQUENCE [LARGE SCALE GENOMIC DNA]</scope>
    <source>
        <strain evidence="10">S2_003_000_R2_14</strain>
    </source>
</reference>
<organism evidence="10 11">
    <name type="scientific">Archangium gephyra</name>
    <dbReference type="NCBI Taxonomy" id="48"/>
    <lineage>
        <taxon>Bacteria</taxon>
        <taxon>Pseudomonadati</taxon>
        <taxon>Myxococcota</taxon>
        <taxon>Myxococcia</taxon>
        <taxon>Myxococcales</taxon>
        <taxon>Cystobacterineae</taxon>
        <taxon>Archangiaceae</taxon>
        <taxon>Archangium</taxon>
    </lineage>
</organism>
<evidence type="ECO:0000259" key="9">
    <source>
        <dbReference type="Pfam" id="PF07715"/>
    </source>
</evidence>
<dbReference type="PANTHER" id="PTHR30069:SF29">
    <property type="entry name" value="HEMOGLOBIN AND HEMOGLOBIN-HAPTOGLOBIN-BINDING PROTEIN 1-RELATED"/>
    <property type="match status" value="1"/>
</dbReference>
<dbReference type="InterPro" id="IPR036942">
    <property type="entry name" value="Beta-barrel_TonB_sf"/>
</dbReference>
<keyword evidence="4 8" id="KW-0812">Transmembrane</keyword>
<dbReference type="Proteomes" id="UP000249061">
    <property type="component" value="Unassembled WGS sequence"/>
</dbReference>
<keyword evidence="6 8" id="KW-0472">Membrane</keyword>
<name>A0A2W5V476_9BACT</name>
<evidence type="ECO:0000256" key="6">
    <source>
        <dbReference type="ARBA" id="ARBA00023136"/>
    </source>
</evidence>